<gene>
    <name evidence="7" type="ORF">ACG33_14945</name>
</gene>
<keyword evidence="3" id="KW-0238">DNA-binding</keyword>
<dbReference type="PATRIC" id="fig|465721.4.peg.3194"/>
<evidence type="ECO:0000256" key="2">
    <source>
        <dbReference type="ARBA" id="ARBA00023015"/>
    </source>
</evidence>
<dbReference type="Pfam" id="PF03466">
    <property type="entry name" value="LysR_substrate"/>
    <property type="match status" value="1"/>
</dbReference>
<keyword evidence="2" id="KW-0805">Transcription regulation</keyword>
<evidence type="ECO:0000256" key="1">
    <source>
        <dbReference type="ARBA" id="ARBA00009437"/>
    </source>
</evidence>
<keyword evidence="8" id="KW-1185">Reference proteome</keyword>
<dbReference type="PANTHER" id="PTHR30346">
    <property type="entry name" value="TRANSCRIPTIONAL DUAL REGULATOR HCAR-RELATED"/>
    <property type="match status" value="1"/>
</dbReference>
<sequence>MNLRDLRYFVALADTRHFGRAAERSFVSQPTLSAQIKKLENHLGVQLVERQPRRVTLTDTGARILPLARRILQESEEIVSLARNEHDPLSGKINVGLIPTIGPYLLPLVVRKLRKRLPQLQLMLYEYQTQPLLEKLRCGDIELGILALPVAPDGLEIRGLYTESFHAALPSGSPLAKKTSIKLDDLIGENLLLLEDGHCLRDQALEVCNRIDIKESGDYRATSLETLRQMVAAGLGVTLLPELAARGPFGSGHGLIVRPFARPSPSRTVGAVWRRSSTRQTAIEAVCDIIRTSMDS</sequence>
<evidence type="ECO:0000259" key="6">
    <source>
        <dbReference type="PROSITE" id="PS50931"/>
    </source>
</evidence>
<dbReference type="PROSITE" id="PS50931">
    <property type="entry name" value="HTH_LYSR"/>
    <property type="match status" value="1"/>
</dbReference>
<evidence type="ECO:0000256" key="5">
    <source>
        <dbReference type="ARBA" id="ARBA00023163"/>
    </source>
</evidence>
<dbReference type="RefSeq" id="WP_066922384.1">
    <property type="nucleotide sequence ID" value="NZ_CP011971.1"/>
</dbReference>
<dbReference type="STRING" id="465721.ACG33_14945"/>
<dbReference type="Gene3D" id="3.40.190.10">
    <property type="entry name" value="Periplasmic binding protein-like II"/>
    <property type="match status" value="2"/>
</dbReference>
<keyword evidence="4" id="KW-0010">Activator</keyword>
<dbReference type="Proteomes" id="UP000070250">
    <property type="component" value="Chromosome"/>
</dbReference>
<dbReference type="Gene3D" id="1.10.10.10">
    <property type="entry name" value="Winged helix-like DNA-binding domain superfamily/Winged helix DNA-binding domain"/>
    <property type="match status" value="1"/>
</dbReference>
<proteinExistence type="inferred from homology"/>
<dbReference type="PANTHER" id="PTHR30346:SF26">
    <property type="entry name" value="HYDROGEN PEROXIDE-INDUCIBLE GENES ACTIVATOR"/>
    <property type="match status" value="1"/>
</dbReference>
<dbReference type="SUPFAM" id="SSF46785">
    <property type="entry name" value="Winged helix' DNA-binding domain"/>
    <property type="match status" value="1"/>
</dbReference>
<feature type="domain" description="HTH lysR-type" evidence="6">
    <location>
        <begin position="1"/>
        <end position="58"/>
    </location>
</feature>
<dbReference type="OrthoDB" id="9775392at2"/>
<dbReference type="SUPFAM" id="SSF53850">
    <property type="entry name" value="Periplasmic binding protein-like II"/>
    <property type="match status" value="1"/>
</dbReference>
<dbReference type="InterPro" id="IPR036390">
    <property type="entry name" value="WH_DNA-bd_sf"/>
</dbReference>
<dbReference type="PRINTS" id="PR00039">
    <property type="entry name" value="HTHLYSR"/>
</dbReference>
<dbReference type="EMBL" id="CP011971">
    <property type="protein sequence ID" value="AMN48370.1"/>
    <property type="molecule type" value="Genomic_DNA"/>
</dbReference>
<accession>A0A127FEH6</accession>
<dbReference type="KEGG" id="sdf:ACG33_14945"/>
<reference evidence="7 8" key="1">
    <citation type="submission" date="2015-06" db="EMBL/GenBank/DDBJ databases">
        <title>A Comprehensive Approach to Explore the Metabolic and Phylogenetic Diversity of Bacterial Steroid Degradation in the Environment: Testosterone as an Example.</title>
        <authorList>
            <person name="Yang F.-C."/>
            <person name="Chen Y.-L."/>
            <person name="Yu C.-P."/>
            <person name="Tang S.-L."/>
            <person name="Wang P.-H."/>
            <person name="Ismail W."/>
            <person name="Wang C.-H."/>
            <person name="Yang C.-Y."/>
            <person name="Chiang Y.-R."/>
        </authorList>
    </citation>
    <scope>NUCLEOTIDE SEQUENCE [LARGE SCALE GENOMIC DNA]</scope>
    <source>
        <strain evidence="7 8">DSM 18526</strain>
    </source>
</reference>
<keyword evidence="5" id="KW-0804">Transcription</keyword>
<name>A0A127FEH6_STEDE</name>
<dbReference type="GO" id="GO:0003700">
    <property type="term" value="F:DNA-binding transcription factor activity"/>
    <property type="evidence" value="ECO:0007669"/>
    <property type="project" value="InterPro"/>
</dbReference>
<evidence type="ECO:0000313" key="7">
    <source>
        <dbReference type="EMBL" id="AMN48370.1"/>
    </source>
</evidence>
<dbReference type="InterPro" id="IPR000847">
    <property type="entry name" value="LysR_HTH_N"/>
</dbReference>
<dbReference type="Pfam" id="PF00126">
    <property type="entry name" value="HTH_1"/>
    <property type="match status" value="1"/>
</dbReference>
<dbReference type="GO" id="GO:0003677">
    <property type="term" value="F:DNA binding"/>
    <property type="evidence" value="ECO:0007669"/>
    <property type="project" value="UniProtKB-KW"/>
</dbReference>
<evidence type="ECO:0000256" key="4">
    <source>
        <dbReference type="ARBA" id="ARBA00023159"/>
    </source>
</evidence>
<comment type="similarity">
    <text evidence="1">Belongs to the LysR transcriptional regulatory family.</text>
</comment>
<protein>
    <recommendedName>
        <fullName evidence="6">HTH lysR-type domain-containing protein</fullName>
    </recommendedName>
</protein>
<evidence type="ECO:0000256" key="3">
    <source>
        <dbReference type="ARBA" id="ARBA00023125"/>
    </source>
</evidence>
<organism evidence="7 8">
    <name type="scientific">Steroidobacter denitrificans</name>
    <dbReference type="NCBI Taxonomy" id="465721"/>
    <lineage>
        <taxon>Bacteria</taxon>
        <taxon>Pseudomonadati</taxon>
        <taxon>Pseudomonadota</taxon>
        <taxon>Gammaproteobacteria</taxon>
        <taxon>Steroidobacterales</taxon>
        <taxon>Steroidobacteraceae</taxon>
        <taxon>Steroidobacter</taxon>
    </lineage>
</organism>
<dbReference type="FunFam" id="1.10.10.10:FF:000001">
    <property type="entry name" value="LysR family transcriptional regulator"/>
    <property type="match status" value="1"/>
</dbReference>
<dbReference type="GO" id="GO:0032993">
    <property type="term" value="C:protein-DNA complex"/>
    <property type="evidence" value="ECO:0007669"/>
    <property type="project" value="TreeGrafter"/>
</dbReference>
<evidence type="ECO:0000313" key="8">
    <source>
        <dbReference type="Proteomes" id="UP000070250"/>
    </source>
</evidence>
<dbReference type="InterPro" id="IPR036388">
    <property type="entry name" value="WH-like_DNA-bd_sf"/>
</dbReference>
<dbReference type="InterPro" id="IPR005119">
    <property type="entry name" value="LysR_subst-bd"/>
</dbReference>
<dbReference type="CDD" id="cd08411">
    <property type="entry name" value="PBP2_OxyR"/>
    <property type="match status" value="1"/>
</dbReference>
<dbReference type="AlphaFoldDB" id="A0A127FEH6"/>